<dbReference type="EMBL" id="CM035426">
    <property type="protein sequence ID" value="KAH7316080.1"/>
    <property type="molecule type" value="Genomic_DNA"/>
</dbReference>
<accession>A0A8T2SDH1</accession>
<gene>
    <name evidence="1" type="ORF">KP509_21G077900</name>
</gene>
<organism evidence="1 2">
    <name type="scientific">Ceratopteris richardii</name>
    <name type="common">Triangle waterfern</name>
    <dbReference type="NCBI Taxonomy" id="49495"/>
    <lineage>
        <taxon>Eukaryota</taxon>
        <taxon>Viridiplantae</taxon>
        <taxon>Streptophyta</taxon>
        <taxon>Embryophyta</taxon>
        <taxon>Tracheophyta</taxon>
        <taxon>Polypodiopsida</taxon>
        <taxon>Polypodiidae</taxon>
        <taxon>Polypodiales</taxon>
        <taxon>Pteridineae</taxon>
        <taxon>Pteridaceae</taxon>
        <taxon>Parkerioideae</taxon>
        <taxon>Ceratopteris</taxon>
    </lineage>
</organism>
<dbReference type="Proteomes" id="UP000825935">
    <property type="component" value="Chromosome 21"/>
</dbReference>
<name>A0A8T2SDH1_CERRI</name>
<comment type="caution">
    <text evidence="1">The sequence shown here is derived from an EMBL/GenBank/DDBJ whole genome shotgun (WGS) entry which is preliminary data.</text>
</comment>
<reference evidence="1" key="1">
    <citation type="submission" date="2021-08" db="EMBL/GenBank/DDBJ databases">
        <title>WGS assembly of Ceratopteris richardii.</title>
        <authorList>
            <person name="Marchant D.B."/>
            <person name="Chen G."/>
            <person name="Jenkins J."/>
            <person name="Shu S."/>
            <person name="Leebens-Mack J."/>
            <person name="Grimwood J."/>
            <person name="Schmutz J."/>
            <person name="Soltis P."/>
            <person name="Soltis D."/>
            <person name="Chen Z.-H."/>
        </authorList>
    </citation>
    <scope>NUCLEOTIDE SEQUENCE</scope>
    <source>
        <strain evidence="1">Whitten #5841</strain>
        <tissue evidence="1">Leaf</tissue>
    </source>
</reference>
<protein>
    <submittedName>
        <fullName evidence="1">Uncharacterized protein</fullName>
    </submittedName>
</protein>
<evidence type="ECO:0000313" key="2">
    <source>
        <dbReference type="Proteomes" id="UP000825935"/>
    </source>
</evidence>
<proteinExistence type="predicted"/>
<dbReference type="AlphaFoldDB" id="A0A8T2SDH1"/>
<sequence length="108" mass="11677">MDAVVKARPPQLLLPTGLRILPSPKDDIASSGLSHPLFASSRTFTFYQWSTSFPPPTTVLVTATVLYAGDVHGFHQSFLRSTSFAPPDIIPVTVMVLHAGDVQGFDQP</sequence>
<keyword evidence="2" id="KW-1185">Reference proteome</keyword>
<evidence type="ECO:0000313" key="1">
    <source>
        <dbReference type="EMBL" id="KAH7316080.1"/>
    </source>
</evidence>